<dbReference type="AlphaFoldDB" id="A0A166NLV5"/>
<evidence type="ECO:0000313" key="1">
    <source>
        <dbReference type="EMBL" id="KZP25148.1"/>
    </source>
</evidence>
<reference evidence="1 2" key="1">
    <citation type="journal article" date="2016" name="Mol. Biol. Evol.">
        <title>Comparative Genomics of Early-Diverging Mushroom-Forming Fungi Provides Insights into the Origins of Lignocellulose Decay Capabilities.</title>
        <authorList>
            <person name="Nagy L.G."/>
            <person name="Riley R."/>
            <person name="Tritt A."/>
            <person name="Adam C."/>
            <person name="Daum C."/>
            <person name="Floudas D."/>
            <person name="Sun H."/>
            <person name="Yadav J.S."/>
            <person name="Pangilinan J."/>
            <person name="Larsson K.H."/>
            <person name="Matsuura K."/>
            <person name="Barry K."/>
            <person name="Labutti K."/>
            <person name="Kuo R."/>
            <person name="Ohm R.A."/>
            <person name="Bhattacharya S.S."/>
            <person name="Shirouzu T."/>
            <person name="Yoshinaga Y."/>
            <person name="Martin F.M."/>
            <person name="Grigoriev I.V."/>
            <person name="Hibbett D.S."/>
        </authorList>
    </citation>
    <scope>NUCLEOTIDE SEQUENCE [LARGE SCALE GENOMIC DNA]</scope>
    <source>
        <strain evidence="1 2">CBS 109695</strain>
    </source>
</reference>
<sequence>MRNQVPTFTRLQLHITTPGRNYYEVKQIEDPVKPRRLDIKINPSLCLHIPAGTMDIWNAQ</sequence>
<proteinExistence type="predicted"/>
<organism evidence="1 2">
    <name type="scientific">Athelia psychrophila</name>
    <dbReference type="NCBI Taxonomy" id="1759441"/>
    <lineage>
        <taxon>Eukaryota</taxon>
        <taxon>Fungi</taxon>
        <taxon>Dikarya</taxon>
        <taxon>Basidiomycota</taxon>
        <taxon>Agaricomycotina</taxon>
        <taxon>Agaricomycetes</taxon>
        <taxon>Agaricomycetidae</taxon>
        <taxon>Atheliales</taxon>
        <taxon>Atheliaceae</taxon>
        <taxon>Athelia</taxon>
    </lineage>
</organism>
<gene>
    <name evidence="1" type="ORF">FIBSPDRAFT_394108</name>
</gene>
<dbReference type="Proteomes" id="UP000076532">
    <property type="component" value="Unassembled WGS sequence"/>
</dbReference>
<protein>
    <submittedName>
        <fullName evidence="1">Uncharacterized protein</fullName>
    </submittedName>
</protein>
<evidence type="ECO:0000313" key="2">
    <source>
        <dbReference type="Proteomes" id="UP000076532"/>
    </source>
</evidence>
<keyword evidence="2" id="KW-1185">Reference proteome</keyword>
<dbReference type="EMBL" id="KV417522">
    <property type="protein sequence ID" value="KZP25148.1"/>
    <property type="molecule type" value="Genomic_DNA"/>
</dbReference>
<name>A0A166NLV5_9AGAM</name>
<accession>A0A166NLV5</accession>